<evidence type="ECO:0000256" key="1">
    <source>
        <dbReference type="SAM" id="MobiDB-lite"/>
    </source>
</evidence>
<dbReference type="InterPro" id="IPR000198">
    <property type="entry name" value="RhoGAP_dom"/>
</dbReference>
<sequence length="116" mass="13633">MPTNYFFKLKQYVEDQCKEGKLYVGIGDLESGIMKTLGIMNPKTISMYIESMEKTNLLQRVGEGRWRLMDEEAKIRKLEKEMDEKTEREKKEKERMGKETEEVDAKLDAYAKGKPE</sequence>
<dbReference type="AlphaFoldDB" id="A0A0F9UFW8"/>
<reference evidence="3" key="1">
    <citation type="journal article" date="2015" name="Nature">
        <title>Complex archaea that bridge the gap between prokaryotes and eukaryotes.</title>
        <authorList>
            <person name="Spang A."/>
            <person name="Saw J.H."/>
            <person name="Jorgensen S.L."/>
            <person name="Zaremba-Niedzwiedzka K."/>
            <person name="Martijn J."/>
            <person name="Lind A.E."/>
            <person name="van Eijk R."/>
            <person name="Schleper C."/>
            <person name="Guy L."/>
            <person name="Ettema T.J."/>
        </authorList>
    </citation>
    <scope>NUCLEOTIDE SEQUENCE</scope>
</reference>
<dbReference type="GO" id="GO:0007165">
    <property type="term" value="P:signal transduction"/>
    <property type="evidence" value="ECO:0007669"/>
    <property type="project" value="InterPro"/>
</dbReference>
<proteinExistence type="predicted"/>
<accession>A0A0F9UFW8</accession>
<organism evidence="3">
    <name type="scientific">marine sediment metagenome</name>
    <dbReference type="NCBI Taxonomy" id="412755"/>
    <lineage>
        <taxon>unclassified sequences</taxon>
        <taxon>metagenomes</taxon>
        <taxon>ecological metagenomes</taxon>
    </lineage>
</organism>
<feature type="domain" description="Rho-GAP" evidence="2">
    <location>
        <begin position="27"/>
        <end position="116"/>
    </location>
</feature>
<dbReference type="PROSITE" id="PS50238">
    <property type="entry name" value="RHOGAP"/>
    <property type="match status" value="1"/>
</dbReference>
<feature type="region of interest" description="Disordered" evidence="1">
    <location>
        <begin position="80"/>
        <end position="116"/>
    </location>
</feature>
<evidence type="ECO:0000259" key="2">
    <source>
        <dbReference type="PROSITE" id="PS50238"/>
    </source>
</evidence>
<dbReference type="EMBL" id="LAZR01000704">
    <property type="protein sequence ID" value="KKN60126.1"/>
    <property type="molecule type" value="Genomic_DNA"/>
</dbReference>
<protein>
    <recommendedName>
        <fullName evidence="2">Rho-GAP domain-containing protein</fullName>
    </recommendedName>
</protein>
<comment type="caution">
    <text evidence="3">The sequence shown here is derived from an EMBL/GenBank/DDBJ whole genome shotgun (WGS) entry which is preliminary data.</text>
</comment>
<name>A0A0F9UFW8_9ZZZZ</name>
<gene>
    <name evidence="3" type="ORF">LCGC14_0535040</name>
</gene>
<evidence type="ECO:0000313" key="3">
    <source>
        <dbReference type="EMBL" id="KKN60126.1"/>
    </source>
</evidence>